<feature type="transmembrane region" description="Helical" evidence="1">
    <location>
        <begin position="6"/>
        <end position="26"/>
    </location>
</feature>
<feature type="transmembrane region" description="Helical" evidence="1">
    <location>
        <begin position="38"/>
        <end position="57"/>
    </location>
</feature>
<keyword evidence="1" id="KW-1133">Transmembrane helix</keyword>
<comment type="caution">
    <text evidence="2">The sequence shown here is derived from an EMBL/GenBank/DDBJ whole genome shotgun (WGS) entry which is preliminary data.</text>
</comment>
<evidence type="ECO:0000256" key="1">
    <source>
        <dbReference type="SAM" id="Phobius"/>
    </source>
</evidence>
<evidence type="ECO:0008006" key="4">
    <source>
        <dbReference type="Google" id="ProtNLM"/>
    </source>
</evidence>
<reference evidence="2 3" key="1">
    <citation type="submission" date="2024-09" db="EMBL/GenBank/DDBJ databases">
        <authorList>
            <person name="Sun Q."/>
            <person name="Mori K."/>
        </authorList>
    </citation>
    <scope>NUCLEOTIDE SEQUENCE [LARGE SCALE GENOMIC DNA]</scope>
    <source>
        <strain evidence="2 3">CCM 7650</strain>
    </source>
</reference>
<accession>A0ABV6FVJ6</accession>
<dbReference type="RefSeq" id="WP_382388410.1">
    <property type="nucleotide sequence ID" value="NZ_JBHLWI010000039.1"/>
</dbReference>
<gene>
    <name evidence="2" type="ORF">ACFFIP_14505</name>
</gene>
<dbReference type="Proteomes" id="UP001589797">
    <property type="component" value="Unassembled WGS sequence"/>
</dbReference>
<name>A0ABV6FVJ6_9BACT</name>
<evidence type="ECO:0000313" key="3">
    <source>
        <dbReference type="Proteomes" id="UP001589797"/>
    </source>
</evidence>
<keyword evidence="1" id="KW-0812">Transmembrane</keyword>
<evidence type="ECO:0000313" key="2">
    <source>
        <dbReference type="EMBL" id="MFC0263901.1"/>
    </source>
</evidence>
<organism evidence="2 3">
    <name type="scientific">Fontibacter flavus</name>
    <dbReference type="NCBI Taxonomy" id="654838"/>
    <lineage>
        <taxon>Bacteria</taxon>
        <taxon>Pseudomonadati</taxon>
        <taxon>Bacteroidota</taxon>
        <taxon>Cytophagia</taxon>
        <taxon>Cytophagales</taxon>
        <taxon>Cyclobacteriaceae</taxon>
        <taxon>Fontibacter</taxon>
    </lineage>
</organism>
<protein>
    <recommendedName>
        <fullName evidence="4">Bacterial Pleckstrin homology domain-containing protein</fullName>
    </recommendedName>
</protein>
<dbReference type="EMBL" id="JBHLWI010000039">
    <property type="protein sequence ID" value="MFC0263901.1"/>
    <property type="molecule type" value="Genomic_DNA"/>
</dbReference>
<proteinExistence type="predicted"/>
<keyword evidence="1" id="KW-0472">Membrane</keyword>
<sequence length="162" mass="18531">MPYQFLDLILPYAILIDLILIGILWLSTKPVKQKHQSIIYGLAVLAFIVFSFFKLLFTVPHPIASTPVDLEIRSNSTYTSLYYLTDSKNEPKVFWKDHIIGKVKEQSFDLENSLPDGLTIACKFDGVWYFTSIPMNIERVSSIVIEKSNFEIAQPEIINAID</sequence>
<keyword evidence="3" id="KW-1185">Reference proteome</keyword>